<dbReference type="EMBL" id="OX336137">
    <property type="protein sequence ID" value="CAI2719707.1"/>
    <property type="molecule type" value="Genomic_DNA"/>
</dbReference>
<evidence type="ECO:0000313" key="1">
    <source>
        <dbReference type="EMBL" id="CAI2719707.1"/>
    </source>
</evidence>
<sequence>MGSAMAMLPLLAEERTASGGNGVDLELG</sequence>
<dbReference type="Proteomes" id="UP001157733">
    <property type="component" value="Chromosome"/>
</dbReference>
<gene>
    <name evidence="1" type="ORF">NSPWAT_2851</name>
</gene>
<protein>
    <submittedName>
        <fullName evidence="1">Uncharacterized protein</fullName>
    </submittedName>
</protein>
<proteinExistence type="predicted"/>
<name>A0ABM9HHJ6_9BACT</name>
<accession>A0ABM9HHJ6</accession>
<keyword evidence="2" id="KW-1185">Reference proteome</keyword>
<reference evidence="1 2" key="1">
    <citation type="submission" date="2022-09" db="EMBL/GenBank/DDBJ databases">
        <authorList>
            <person name="Kop L."/>
        </authorList>
    </citation>
    <scope>NUCLEOTIDE SEQUENCE [LARGE SCALE GENOMIC DNA]</scope>
    <source>
        <strain evidence="1 2">347</strain>
    </source>
</reference>
<organism evidence="1 2">
    <name type="scientific">Nitrospina watsonii</name>
    <dbReference type="NCBI Taxonomy" id="1323948"/>
    <lineage>
        <taxon>Bacteria</taxon>
        <taxon>Pseudomonadati</taxon>
        <taxon>Nitrospinota/Tectimicrobiota group</taxon>
        <taxon>Nitrospinota</taxon>
        <taxon>Nitrospinia</taxon>
        <taxon>Nitrospinales</taxon>
        <taxon>Nitrospinaceae</taxon>
        <taxon>Nitrospina</taxon>
    </lineage>
</organism>
<evidence type="ECO:0000313" key="2">
    <source>
        <dbReference type="Proteomes" id="UP001157733"/>
    </source>
</evidence>